<reference evidence="1 2" key="1">
    <citation type="submission" date="2018-04" db="EMBL/GenBank/DDBJ databases">
        <authorList>
            <person name="Vogel A."/>
        </authorList>
    </citation>
    <scope>NUCLEOTIDE SEQUENCE [LARGE SCALE GENOMIC DNA]</scope>
</reference>
<accession>A0A484MZH4</accession>
<name>A0A484MZH4_9ASTE</name>
<dbReference type="AlphaFoldDB" id="A0A484MZH4"/>
<organism evidence="1 2">
    <name type="scientific">Cuscuta campestris</name>
    <dbReference type="NCBI Taxonomy" id="132261"/>
    <lineage>
        <taxon>Eukaryota</taxon>
        <taxon>Viridiplantae</taxon>
        <taxon>Streptophyta</taxon>
        <taxon>Embryophyta</taxon>
        <taxon>Tracheophyta</taxon>
        <taxon>Spermatophyta</taxon>
        <taxon>Magnoliopsida</taxon>
        <taxon>eudicotyledons</taxon>
        <taxon>Gunneridae</taxon>
        <taxon>Pentapetalae</taxon>
        <taxon>asterids</taxon>
        <taxon>lamiids</taxon>
        <taxon>Solanales</taxon>
        <taxon>Convolvulaceae</taxon>
        <taxon>Cuscuteae</taxon>
        <taxon>Cuscuta</taxon>
        <taxon>Cuscuta subgen. Grammica</taxon>
        <taxon>Cuscuta sect. Cleistogrammica</taxon>
    </lineage>
</organism>
<keyword evidence="2" id="KW-1185">Reference proteome</keyword>
<protein>
    <submittedName>
        <fullName evidence="1">Uncharacterized protein</fullName>
    </submittedName>
</protein>
<evidence type="ECO:0000313" key="1">
    <source>
        <dbReference type="EMBL" id="VFQ94233.1"/>
    </source>
</evidence>
<evidence type="ECO:0000313" key="2">
    <source>
        <dbReference type="Proteomes" id="UP000595140"/>
    </source>
</evidence>
<dbReference type="Proteomes" id="UP000595140">
    <property type="component" value="Unassembled WGS sequence"/>
</dbReference>
<proteinExistence type="predicted"/>
<sequence>MQGHIKHKDGWPTAAGFYRSLFSSLEMSSTSTETWPLLSSLTGVRGKVLMDLGFRSFGFFSLTLAAGHSIRKKN</sequence>
<gene>
    <name evidence="1" type="ORF">CCAM_LOCUS36009</name>
</gene>
<dbReference type="EMBL" id="OOIL02005220">
    <property type="protein sequence ID" value="VFQ94233.1"/>
    <property type="molecule type" value="Genomic_DNA"/>
</dbReference>